<keyword evidence="9" id="KW-0234">DNA repair</keyword>
<reference evidence="11 12" key="1">
    <citation type="submission" date="2018-05" db="EMBL/GenBank/DDBJ databases">
        <title>A metagenomic window into the 2 km-deep terrestrial subsurface aquifer revealed taxonomically and functionally diverse microbial community comprising novel uncultured bacterial lineages.</title>
        <authorList>
            <person name="Kadnikov V.V."/>
            <person name="Mardanov A.V."/>
            <person name="Beletsky A.V."/>
            <person name="Banks D."/>
            <person name="Pimenov N.V."/>
            <person name="Frank Y.A."/>
            <person name="Karnachuk O.V."/>
            <person name="Ravin N.V."/>
        </authorList>
    </citation>
    <scope>NUCLEOTIDE SEQUENCE [LARGE SCALE GENOMIC DNA]</scope>
    <source>
        <strain evidence="11">BY5</strain>
    </source>
</reference>
<organism evidence="11 12">
    <name type="scientific">Candidatus Ozemobacter sibiricus</name>
    <dbReference type="NCBI Taxonomy" id="2268124"/>
    <lineage>
        <taxon>Bacteria</taxon>
        <taxon>Candidatus Ozemobacteria</taxon>
        <taxon>Candidatus Ozemobacterales</taxon>
        <taxon>Candidatus Ozemobacteraceae</taxon>
        <taxon>Candidatus Ozemobacter</taxon>
    </lineage>
</organism>
<accession>A0A367Z8F2</accession>
<proteinExistence type="predicted"/>
<evidence type="ECO:0000256" key="10">
    <source>
        <dbReference type="SAM" id="MobiDB-lite"/>
    </source>
</evidence>
<dbReference type="Gene3D" id="1.10.486.10">
    <property type="entry name" value="PCRA, domain 4"/>
    <property type="match status" value="1"/>
</dbReference>
<sequence length="1378" mass="147176">MADPTMVGRLAPEEGTDMAWRVTSAATLPELLPELEAAVGATASALRLDPLQRWPVLVPHHLVGEWLRLDLANRFAGGFDPDLPTLPDGLWALWQRALGPGAATFRPLSAAHLRDLILSVLVAPPAQPPVTLQPLWHYVYRTDAPPPAPPADQPDWWRRAWQLAERQAEAFLRYEWQGLDLDSTAAPGGGGKESGGAFHLAWQRELRALLLGPAGLRARLWPDRRTLGELASLPLPAANHQGPDGRGGLPPLIIAFGFDFLPPLAITLLQQLAQITTVALFLLDTGARAVADESVAGDEPGSEAEGGLEAALEKGDPFELWREPFRATCRWLARAGLAVPPDGNERRAAGLAAATPATVATEGASPPQGAEGAGTTRAVQGSAGAGRDLPLLARVQAGLRGRSTALRARRAARDPSLQIWSCPGPAREAETVVQILAGQATRAGPAQMRLNEIAMLLADPATSLPLVVEALQRVGLPHQVVGQPEPAPGPYRRGVEALFDLVEEGFTRQAVFRVLANPCWQRTRRADPSMVEAWHRWAAELGIFAGFTPADKCRACELPGRPPCRRCDEPEPPAPADAQRQVPPGRRSPAHTWQLALRRLRLGRLMEPRAYHPAEPHLPLVEGCAPYQDLATGETDTLAAFSVGVEILAHLASALGHPDDVRPCRDWAALLGRLIETGLAVRPDHPEDLAERSGVVGAIERLTELDPLFPSGIPFRLARQLVAAGASGASLTAAGGLLPPFTGGLTVAPLAAAATLPWSQIFIVGLGEGTFPGGGGRSSIDLAQPPPGEPTWQPGLEAVGPEAIQRQALLQALLAARRQVVLTFSCLDPVKEAPLNPSSVLLQLQEWVKAHLLPADDPFPFAVVPTAPLSVRFLCEAPAPGCDPAGPATRIAWLAALRLAASDPDGPLAGHPDLPRWLAEAEARAEALRPPLQEDAAPPGTISLWTSTLSEFLEDPASAVVRRWIRREQEEDDEEWEGIVASPLITEPSAAARLLRRVLQQRFTGTAAAAVDEAAFFARAYAWEQARSATPDGLWGEIERHVLTERFVGLARRTAEALGGVRPGGPVLETITLGRYLTVERGTVLPSLSVRVRVPPAPLLPPVPVGPVGSTPARSAALGQTEPAERSGPTALSSLVARFGAAERPGAPAPSAEAGPEPAGAGGEVEIALEVNGRLPLTWQDGEILHALVFRDEDELGPKAFRSDGRLNSLPRFLLGPVLTFLAILWRQEADDGRYRLPGGICRELHLHQIAPDAHRVIACRPPAEAARRYLTDLCQDYLAQRTCEDLRLKGINQLGFPPEGPAESYAARLAEALARGRWEVDFYSPLLQTMDPPAVPADAFAKVQRRLVPLWERLTAVGAAKGPVGAGGSSAATEDEA</sequence>
<keyword evidence="1" id="KW-0540">Nuclease</keyword>
<dbReference type="GO" id="GO:0004386">
    <property type="term" value="F:helicase activity"/>
    <property type="evidence" value="ECO:0007669"/>
    <property type="project" value="UniProtKB-KW"/>
</dbReference>
<keyword evidence="8" id="KW-0238">DNA-binding</keyword>
<dbReference type="EMBL" id="QOQW01000045">
    <property type="protein sequence ID" value="RCK74443.1"/>
    <property type="molecule type" value="Genomic_DNA"/>
</dbReference>
<evidence type="ECO:0000256" key="6">
    <source>
        <dbReference type="ARBA" id="ARBA00022839"/>
    </source>
</evidence>
<evidence type="ECO:0000256" key="8">
    <source>
        <dbReference type="ARBA" id="ARBA00023125"/>
    </source>
</evidence>
<dbReference type="SUPFAM" id="SSF52540">
    <property type="entry name" value="P-loop containing nucleoside triphosphate hydrolases"/>
    <property type="match status" value="2"/>
</dbReference>
<evidence type="ECO:0000256" key="1">
    <source>
        <dbReference type="ARBA" id="ARBA00022722"/>
    </source>
</evidence>
<dbReference type="PANTHER" id="PTHR30591:SF1">
    <property type="entry name" value="RECBCD ENZYME SUBUNIT RECC"/>
    <property type="match status" value="1"/>
</dbReference>
<evidence type="ECO:0000256" key="2">
    <source>
        <dbReference type="ARBA" id="ARBA00022741"/>
    </source>
</evidence>
<dbReference type="InterPro" id="IPR027417">
    <property type="entry name" value="P-loop_NTPase"/>
</dbReference>
<dbReference type="Pfam" id="PF04257">
    <property type="entry name" value="Exonuc_V_gamma"/>
    <property type="match status" value="1"/>
</dbReference>
<feature type="region of interest" description="Disordered" evidence="10">
    <location>
        <begin position="567"/>
        <end position="589"/>
    </location>
</feature>
<evidence type="ECO:0000256" key="9">
    <source>
        <dbReference type="ARBA" id="ARBA00023204"/>
    </source>
</evidence>
<evidence type="ECO:0000313" key="11">
    <source>
        <dbReference type="EMBL" id="RCK74443.1"/>
    </source>
</evidence>
<feature type="region of interest" description="Disordered" evidence="10">
    <location>
        <begin position="1111"/>
        <end position="1130"/>
    </location>
</feature>
<dbReference type="GO" id="GO:0003677">
    <property type="term" value="F:DNA binding"/>
    <property type="evidence" value="ECO:0007669"/>
    <property type="project" value="UniProtKB-KW"/>
</dbReference>
<name>A0A367Z8F2_9BACT</name>
<dbReference type="Gene3D" id="3.40.50.10930">
    <property type="match status" value="1"/>
</dbReference>
<keyword evidence="3" id="KW-0227">DNA damage</keyword>
<gene>
    <name evidence="11" type="ORF">OZSIB_1059</name>
</gene>
<keyword evidence="2" id="KW-0547">Nucleotide-binding</keyword>
<dbReference type="Gene3D" id="1.10.10.160">
    <property type="match status" value="1"/>
</dbReference>
<feature type="compositionally biased region" description="Low complexity" evidence="10">
    <location>
        <begin position="349"/>
        <end position="364"/>
    </location>
</feature>
<dbReference type="GO" id="GO:0004527">
    <property type="term" value="F:exonuclease activity"/>
    <property type="evidence" value="ECO:0007669"/>
    <property type="project" value="UniProtKB-KW"/>
</dbReference>
<dbReference type="GO" id="GO:0006281">
    <property type="term" value="P:DNA repair"/>
    <property type="evidence" value="ECO:0007669"/>
    <property type="project" value="UniProtKB-KW"/>
</dbReference>
<keyword evidence="5" id="KW-0347">Helicase</keyword>
<dbReference type="GO" id="GO:0006310">
    <property type="term" value="P:DNA recombination"/>
    <property type="evidence" value="ECO:0007669"/>
    <property type="project" value="TreeGrafter"/>
</dbReference>
<protein>
    <submittedName>
        <fullName evidence="11">Exodeoxyribonuclease V gamma chain</fullName>
    </submittedName>
</protein>
<dbReference type="Proteomes" id="UP000252355">
    <property type="component" value="Unassembled WGS sequence"/>
</dbReference>
<keyword evidence="4" id="KW-0378">Hydrolase</keyword>
<keyword evidence="7" id="KW-0067">ATP-binding</keyword>
<comment type="caution">
    <text evidence="11">The sequence shown here is derived from an EMBL/GenBank/DDBJ whole genome shotgun (WGS) entry which is preliminary data.</text>
</comment>
<dbReference type="InterPro" id="IPR013986">
    <property type="entry name" value="DExx_box_DNA_helicase_dom_sf"/>
</dbReference>
<keyword evidence="6" id="KW-0269">Exonuclease</keyword>
<evidence type="ECO:0000256" key="7">
    <source>
        <dbReference type="ARBA" id="ARBA00022840"/>
    </source>
</evidence>
<evidence type="ECO:0000256" key="3">
    <source>
        <dbReference type="ARBA" id="ARBA00022763"/>
    </source>
</evidence>
<evidence type="ECO:0000256" key="5">
    <source>
        <dbReference type="ARBA" id="ARBA00022806"/>
    </source>
</evidence>
<dbReference type="Gene3D" id="3.40.50.300">
    <property type="entry name" value="P-loop containing nucleotide triphosphate hydrolases"/>
    <property type="match status" value="1"/>
</dbReference>
<evidence type="ECO:0000313" key="12">
    <source>
        <dbReference type="Proteomes" id="UP000252355"/>
    </source>
</evidence>
<evidence type="ECO:0000256" key="4">
    <source>
        <dbReference type="ARBA" id="ARBA00022801"/>
    </source>
</evidence>
<feature type="region of interest" description="Disordered" evidence="10">
    <location>
        <begin position="343"/>
        <end position="384"/>
    </location>
</feature>
<dbReference type="GO" id="GO:0005524">
    <property type="term" value="F:ATP binding"/>
    <property type="evidence" value="ECO:0007669"/>
    <property type="project" value="UniProtKB-KW"/>
</dbReference>
<dbReference type="PANTHER" id="PTHR30591">
    <property type="entry name" value="RECBCD ENZYME SUBUNIT RECC"/>
    <property type="match status" value="1"/>
</dbReference>